<organism evidence="1 2">
    <name type="scientific">Microbulbifer epialgicus</name>
    <dbReference type="NCBI Taxonomy" id="393907"/>
    <lineage>
        <taxon>Bacteria</taxon>
        <taxon>Pseudomonadati</taxon>
        <taxon>Pseudomonadota</taxon>
        <taxon>Gammaproteobacteria</taxon>
        <taxon>Cellvibrionales</taxon>
        <taxon>Microbulbiferaceae</taxon>
        <taxon>Microbulbifer</taxon>
    </lineage>
</organism>
<dbReference type="RefSeq" id="WP_371841442.1">
    <property type="nucleotide sequence ID" value="NZ_JBGMEK010000115.1"/>
</dbReference>
<dbReference type="Proteomes" id="UP001569428">
    <property type="component" value="Unassembled WGS sequence"/>
</dbReference>
<evidence type="ECO:0000313" key="2">
    <source>
        <dbReference type="Proteomes" id="UP001569428"/>
    </source>
</evidence>
<accession>A0ABV4P6S9</accession>
<dbReference type="EMBL" id="JBGMEK010000115">
    <property type="protein sequence ID" value="MFA0813628.1"/>
    <property type="molecule type" value="Genomic_DNA"/>
</dbReference>
<gene>
    <name evidence="1" type="ORF">ACCI49_22325</name>
</gene>
<proteinExistence type="predicted"/>
<keyword evidence="2" id="KW-1185">Reference proteome</keyword>
<sequence length="152" mass="16997">MILLLLFLNGPDATACIVIKNFVFENMLSADHVFIGKVEKYIVVGRNRYTGMPRHALITFSVEEELFGKHDGSIVDLFWTNSTFGLPVQLDEDRYLVASVKVSGQSIIEDQYPFKLSNFEGVLQASCAAPFLLKPIAENVEKARKILRAESA</sequence>
<reference evidence="1 2" key="1">
    <citation type="submission" date="2024-08" db="EMBL/GenBank/DDBJ databases">
        <authorList>
            <person name="Ishaq N."/>
        </authorList>
    </citation>
    <scope>NUCLEOTIDE SEQUENCE [LARGE SCALE GENOMIC DNA]</scope>
    <source>
        <strain evidence="1 2">DSM 18651</strain>
    </source>
</reference>
<evidence type="ECO:0000313" key="1">
    <source>
        <dbReference type="EMBL" id="MFA0813628.1"/>
    </source>
</evidence>
<protein>
    <submittedName>
        <fullName evidence="1">Uncharacterized protein</fullName>
    </submittedName>
</protein>
<name>A0ABV4P6S9_9GAMM</name>
<comment type="caution">
    <text evidence="1">The sequence shown here is derived from an EMBL/GenBank/DDBJ whole genome shotgun (WGS) entry which is preliminary data.</text>
</comment>